<protein>
    <submittedName>
        <fullName evidence="2">Mobile element protein</fullName>
    </submittedName>
</protein>
<sequence length="98" mass="11429">MKSKYSPDVLETKNVQVIEALIWTAILTLIVSRRMYFLVRNSTTYPEKMARYTQLRWSTIFAENASDLLTVILYRCGVQRTFETITSGHDFPQMSSKK</sequence>
<organism evidence="2 3">
    <name type="scientific">Methanosarcina barkeri str. Wiesmoor</name>
    <dbReference type="NCBI Taxonomy" id="1434109"/>
    <lineage>
        <taxon>Archaea</taxon>
        <taxon>Methanobacteriati</taxon>
        <taxon>Methanobacteriota</taxon>
        <taxon>Stenosarchaea group</taxon>
        <taxon>Methanomicrobia</taxon>
        <taxon>Methanosarcinales</taxon>
        <taxon>Methanosarcinaceae</taxon>
        <taxon>Methanosarcina</taxon>
    </lineage>
</organism>
<dbReference type="EMBL" id="CP009526">
    <property type="protein sequence ID" value="AKB51712.1"/>
    <property type="molecule type" value="Genomic_DNA"/>
</dbReference>
<dbReference type="PATRIC" id="fig|1434109.4.peg.3188"/>
<proteinExistence type="predicted"/>
<keyword evidence="1" id="KW-0472">Membrane</keyword>
<feature type="transmembrane region" description="Helical" evidence="1">
    <location>
        <begin position="20"/>
        <end position="39"/>
    </location>
</feature>
<dbReference type="KEGG" id="mbw:MSBRW_2459"/>
<keyword evidence="1" id="KW-1133">Transmembrane helix</keyword>
<name>A0A0E3QNP6_METBA</name>
<evidence type="ECO:0000313" key="2">
    <source>
        <dbReference type="EMBL" id="AKB51712.1"/>
    </source>
</evidence>
<accession>A0A0E3QNP6</accession>
<dbReference type="Proteomes" id="UP000033038">
    <property type="component" value="Chromosome"/>
</dbReference>
<dbReference type="AlphaFoldDB" id="A0A0E3QNP6"/>
<reference evidence="2 3" key="1">
    <citation type="submission" date="2014-07" db="EMBL/GenBank/DDBJ databases">
        <title>Methanogenic archaea and the global carbon cycle.</title>
        <authorList>
            <person name="Henriksen J.R."/>
            <person name="Luke J."/>
            <person name="Reinhart S."/>
            <person name="Benedict M.N."/>
            <person name="Youngblut N.D."/>
            <person name="Metcalf M.E."/>
            <person name="Whitaker R.J."/>
            <person name="Metcalf W.W."/>
        </authorList>
    </citation>
    <scope>NUCLEOTIDE SEQUENCE [LARGE SCALE GENOMIC DNA]</scope>
    <source>
        <strain evidence="2 3">Wiesmoor</strain>
    </source>
</reference>
<dbReference type="HOGENOM" id="CLU_126928_1_0_2"/>
<keyword evidence="1" id="KW-0812">Transmembrane</keyword>
<evidence type="ECO:0000313" key="3">
    <source>
        <dbReference type="Proteomes" id="UP000033038"/>
    </source>
</evidence>
<evidence type="ECO:0000256" key="1">
    <source>
        <dbReference type="SAM" id="Phobius"/>
    </source>
</evidence>
<gene>
    <name evidence="2" type="ORF">MSBRW_2459</name>
</gene>